<evidence type="ECO:0000313" key="3">
    <source>
        <dbReference type="EMBL" id="MCS0588322.1"/>
    </source>
</evidence>
<dbReference type="Gene3D" id="3.10.450.50">
    <property type="match status" value="1"/>
</dbReference>
<dbReference type="Proteomes" id="UP001205560">
    <property type="component" value="Unassembled WGS sequence"/>
</dbReference>
<feature type="signal peptide" evidence="1">
    <location>
        <begin position="1"/>
        <end position="19"/>
    </location>
</feature>
<name>A0ABT2A2A6_9BURK</name>
<accession>A0ABT2A2A6</accession>
<dbReference type="SUPFAM" id="SSF54427">
    <property type="entry name" value="NTF2-like"/>
    <property type="match status" value="1"/>
</dbReference>
<sequence>MRRLFCLAFFAVTSLPVFAASPTEVVGEYHAAVASGDTAKALSLLSPAVQIFESGHVEQSKDEYAGHHLPADVAFAKNTSRKVVKGSERIGGDMAVVIQETETQGTYKGSAVRLIGTETAVLEKKGEGWVVTHFHWSSRKVK</sequence>
<comment type="caution">
    <text evidence="3">The sequence shown here is derived from an EMBL/GenBank/DDBJ whole genome shotgun (WGS) entry which is preliminary data.</text>
</comment>
<protein>
    <submittedName>
        <fullName evidence="3">Nuclear transport factor 2 family protein</fullName>
    </submittedName>
</protein>
<keyword evidence="1" id="KW-0732">Signal</keyword>
<dbReference type="InterPro" id="IPR027843">
    <property type="entry name" value="DUF4440"/>
</dbReference>
<evidence type="ECO:0000313" key="4">
    <source>
        <dbReference type="Proteomes" id="UP001205560"/>
    </source>
</evidence>
<reference evidence="3 4" key="1">
    <citation type="submission" date="2022-08" db="EMBL/GenBank/DDBJ databases">
        <title>Reclassification of Massilia species as members of the genera Telluria, Duganella, Pseudoduganella, Mokoshia gen. nov. and Zemynaea gen. nov. using orthogonal and non-orthogonal genome-based approaches.</title>
        <authorList>
            <person name="Bowman J.P."/>
        </authorList>
    </citation>
    <scope>NUCLEOTIDE SEQUENCE [LARGE SCALE GENOMIC DNA]</scope>
    <source>
        <strain evidence="3 4">LMG 28164</strain>
    </source>
</reference>
<gene>
    <name evidence="3" type="ORF">NX782_03795</name>
</gene>
<dbReference type="Pfam" id="PF14534">
    <property type="entry name" value="DUF4440"/>
    <property type="match status" value="1"/>
</dbReference>
<keyword evidence="4" id="KW-1185">Reference proteome</keyword>
<evidence type="ECO:0000259" key="2">
    <source>
        <dbReference type="Pfam" id="PF14534"/>
    </source>
</evidence>
<proteinExistence type="predicted"/>
<dbReference type="InterPro" id="IPR032710">
    <property type="entry name" value="NTF2-like_dom_sf"/>
</dbReference>
<feature type="chain" id="PRO_5046154437" evidence="1">
    <location>
        <begin position="20"/>
        <end position="142"/>
    </location>
</feature>
<dbReference type="RefSeq" id="WP_075796154.1">
    <property type="nucleotide sequence ID" value="NZ_JANUGX010000003.1"/>
</dbReference>
<organism evidence="3 4">
    <name type="scientific">Massilia norwichensis</name>
    <dbReference type="NCBI Taxonomy" id="1442366"/>
    <lineage>
        <taxon>Bacteria</taxon>
        <taxon>Pseudomonadati</taxon>
        <taxon>Pseudomonadota</taxon>
        <taxon>Betaproteobacteria</taxon>
        <taxon>Burkholderiales</taxon>
        <taxon>Oxalobacteraceae</taxon>
        <taxon>Telluria group</taxon>
        <taxon>Massilia</taxon>
    </lineage>
</organism>
<dbReference type="EMBL" id="JANUGX010000003">
    <property type="protein sequence ID" value="MCS0588322.1"/>
    <property type="molecule type" value="Genomic_DNA"/>
</dbReference>
<feature type="domain" description="DUF4440" evidence="2">
    <location>
        <begin position="25"/>
        <end position="131"/>
    </location>
</feature>
<evidence type="ECO:0000256" key="1">
    <source>
        <dbReference type="SAM" id="SignalP"/>
    </source>
</evidence>